<dbReference type="PANTHER" id="PTHR40027:SF1">
    <property type="entry name" value="CELL DIVISION PROTEIN DIVIC"/>
    <property type="match status" value="1"/>
</dbReference>
<evidence type="ECO:0000313" key="3">
    <source>
        <dbReference type="EMBL" id="HIV75635.1"/>
    </source>
</evidence>
<keyword evidence="2" id="KW-1133">Transmembrane helix</keyword>
<evidence type="ECO:0000256" key="2">
    <source>
        <dbReference type="SAM" id="Phobius"/>
    </source>
</evidence>
<protein>
    <submittedName>
        <fullName evidence="3">Septum formation initiator family protein</fullName>
    </submittedName>
</protein>
<reference evidence="3" key="1">
    <citation type="journal article" date="2021" name="PeerJ">
        <title>Extensive microbial diversity within the chicken gut microbiome revealed by metagenomics and culture.</title>
        <authorList>
            <person name="Gilroy R."/>
            <person name="Ravi A."/>
            <person name="Getino M."/>
            <person name="Pursley I."/>
            <person name="Horton D.L."/>
            <person name="Alikhan N.F."/>
            <person name="Baker D."/>
            <person name="Gharbi K."/>
            <person name="Hall N."/>
            <person name="Watson M."/>
            <person name="Adriaenssens E.M."/>
            <person name="Foster-Nyarko E."/>
            <person name="Jarju S."/>
            <person name="Secka A."/>
            <person name="Antonio M."/>
            <person name="Oren A."/>
            <person name="Chaudhuri R.R."/>
            <person name="La Ragione R."/>
            <person name="Hildebrand F."/>
            <person name="Pallen M.J."/>
        </authorList>
    </citation>
    <scope>NUCLEOTIDE SEQUENCE</scope>
    <source>
        <strain evidence="3">CHK169-2315</strain>
    </source>
</reference>
<dbReference type="PANTHER" id="PTHR40027">
    <property type="entry name" value="CELL DIVISION PROTEIN DIVIC"/>
    <property type="match status" value="1"/>
</dbReference>
<dbReference type="AlphaFoldDB" id="A0A9D1PPS6"/>
<organism evidence="3 4">
    <name type="scientific">Candidatus Pseudogracilibacillus intestinigallinarum</name>
    <dbReference type="NCBI Taxonomy" id="2838742"/>
    <lineage>
        <taxon>Bacteria</taxon>
        <taxon>Bacillati</taxon>
        <taxon>Bacillota</taxon>
        <taxon>Bacilli</taxon>
        <taxon>Bacillales</taxon>
        <taxon>Bacillaceae</taxon>
        <taxon>Pseudogracilibacillus</taxon>
    </lineage>
</organism>
<evidence type="ECO:0000256" key="1">
    <source>
        <dbReference type="SAM" id="Coils"/>
    </source>
</evidence>
<dbReference type="Pfam" id="PF04977">
    <property type="entry name" value="DivIC"/>
    <property type="match status" value="1"/>
</dbReference>
<comment type="caution">
    <text evidence="3">The sequence shown here is derived from an EMBL/GenBank/DDBJ whole genome shotgun (WGS) entry which is preliminary data.</text>
</comment>
<evidence type="ECO:0000313" key="4">
    <source>
        <dbReference type="Proteomes" id="UP000823937"/>
    </source>
</evidence>
<accession>A0A9D1PPS6</accession>
<gene>
    <name evidence="3" type="ORF">H9895_11230</name>
</gene>
<keyword evidence="2" id="KW-0812">Transmembrane</keyword>
<feature type="coiled-coil region" evidence="1">
    <location>
        <begin position="9"/>
        <end position="96"/>
    </location>
</feature>
<reference evidence="3" key="2">
    <citation type="submission" date="2021-04" db="EMBL/GenBank/DDBJ databases">
        <authorList>
            <person name="Gilroy R."/>
        </authorList>
    </citation>
    <scope>NUCLEOTIDE SEQUENCE</scope>
    <source>
        <strain evidence="3">CHK169-2315</strain>
    </source>
</reference>
<dbReference type="InterPro" id="IPR007060">
    <property type="entry name" value="FtsL/DivIC"/>
</dbReference>
<dbReference type="EMBL" id="DXHX01000161">
    <property type="protein sequence ID" value="HIV75635.1"/>
    <property type="molecule type" value="Genomic_DNA"/>
</dbReference>
<feature type="transmembrane region" description="Helical" evidence="2">
    <location>
        <begin position="37"/>
        <end position="56"/>
    </location>
</feature>
<dbReference type="Proteomes" id="UP000823937">
    <property type="component" value="Unassembled WGS sequence"/>
</dbReference>
<dbReference type="GO" id="GO:0051301">
    <property type="term" value="P:cell division"/>
    <property type="evidence" value="ECO:0007669"/>
    <property type="project" value="InterPro"/>
</dbReference>
<proteinExistence type="predicted"/>
<sequence>MQRQGSSIAKIKSNYVEQYEKQIKREQRKKRRLMKRLVLSAIVMVVISGSLFWYHMTQRATYADKLNEHEQLMEEKEALLHEKEKLVEEVNLLKDDDYILEIARTNYFLSKEGELIFQLEDDDSLSY</sequence>
<dbReference type="InterPro" id="IPR039076">
    <property type="entry name" value="DivIC"/>
</dbReference>
<keyword evidence="2" id="KW-0472">Membrane</keyword>
<name>A0A9D1PPS6_9BACI</name>
<keyword evidence="1" id="KW-0175">Coiled coil</keyword>